<dbReference type="InterPro" id="IPR025700">
    <property type="entry name" value="Lys/Orn_oxygenase"/>
</dbReference>
<keyword evidence="7" id="KW-0560">Oxidoreductase</keyword>
<dbReference type="PANTHER" id="PTHR42802">
    <property type="entry name" value="MONOOXYGENASE"/>
    <property type="match status" value="1"/>
</dbReference>
<accession>A0A7D5SZ18</accession>
<dbReference type="GeneID" id="56077271"/>
<dbReference type="AlphaFoldDB" id="A0A7D5SZ18"/>
<evidence type="ECO:0000313" key="9">
    <source>
        <dbReference type="Proteomes" id="UP000509667"/>
    </source>
</evidence>
<keyword evidence="4" id="KW-0285">Flavoprotein</keyword>
<gene>
    <name evidence="8" type="ORF">HZS55_05370</name>
</gene>
<dbReference type="GO" id="GO:0004497">
    <property type="term" value="F:monooxygenase activity"/>
    <property type="evidence" value="ECO:0007669"/>
    <property type="project" value="UniProtKB-KW"/>
</dbReference>
<evidence type="ECO:0000256" key="7">
    <source>
        <dbReference type="ARBA" id="ARBA00023002"/>
    </source>
</evidence>
<comment type="pathway">
    <text evidence="2">Siderophore biosynthesis.</text>
</comment>
<dbReference type="InterPro" id="IPR036188">
    <property type="entry name" value="FAD/NAD-bd_sf"/>
</dbReference>
<comment type="similarity">
    <text evidence="3">Belongs to the lysine N(6)-hydroxylase/L-ornithine N(5)-oxygenase family.</text>
</comment>
<name>A0A7D5SZ18_9EURY</name>
<sequence>MTDRVHDVVGIGVGPFNLGLAALLDGADADLDVRFLEQEPAFDWHEGMLVEETTMEVPFLADLVTMADPSNPYSYLNYLQAEDRLYEFYFYEEFFIPRREYNEYCRWVADRLPSLEFDSRVTDVRVDGDLFVVETVDPTTGERDRYAAEDVVMGIGTQRHVPEQFEDCLGGDVFHSASYLHNRERCLDADSVTIVGSGQSAAEVFRDLLERQADREFGLDWITRSRGFFQMADAKLGHMIYTPDYTEYFYDLDQGTKDELLDGQDLLYKGIDERTSGRIYDALYRRSVGDGDPDVGMLAATEVADIGTVDVGPDRSVSDRYQLICHHWQEDERFLHESDVVVLATGYARTEPPFLAPLEDRIRRDGQGRLAITKDFRLETDLPGEIFVQNAELHTHGINAPDLGLGPYRNATIVNGIVGEEVYDASRADTFQQFAVDEFVAERGARRIPESRPRLRGDD</sequence>
<dbReference type="PANTHER" id="PTHR42802:SF1">
    <property type="entry name" value="L-ORNITHINE N(5)-MONOOXYGENASE"/>
    <property type="match status" value="1"/>
</dbReference>
<dbReference type="RefSeq" id="WP_179910703.1">
    <property type="nucleotide sequence ID" value="NZ_CP058910.1"/>
</dbReference>
<dbReference type="SUPFAM" id="SSF51905">
    <property type="entry name" value="FAD/NAD(P)-binding domain"/>
    <property type="match status" value="1"/>
</dbReference>
<comment type="cofactor">
    <cofactor evidence="1">
        <name>FAD</name>
        <dbReference type="ChEBI" id="CHEBI:57692"/>
    </cofactor>
</comment>
<dbReference type="EMBL" id="CP058910">
    <property type="protein sequence ID" value="QLH76768.1"/>
    <property type="molecule type" value="Genomic_DNA"/>
</dbReference>
<organism evidence="8 9">
    <name type="scientific">Halosimplex rubrum</name>
    <dbReference type="NCBI Taxonomy" id="869889"/>
    <lineage>
        <taxon>Archaea</taxon>
        <taxon>Methanobacteriati</taxon>
        <taxon>Methanobacteriota</taxon>
        <taxon>Stenosarchaea group</taxon>
        <taxon>Halobacteria</taxon>
        <taxon>Halobacteriales</taxon>
        <taxon>Haloarculaceae</taxon>
        <taxon>Halosimplex</taxon>
    </lineage>
</organism>
<evidence type="ECO:0000256" key="3">
    <source>
        <dbReference type="ARBA" id="ARBA00007588"/>
    </source>
</evidence>
<dbReference type="KEGG" id="hrr:HZS55_05370"/>
<evidence type="ECO:0000256" key="5">
    <source>
        <dbReference type="ARBA" id="ARBA00022827"/>
    </source>
</evidence>
<reference evidence="8 9" key="1">
    <citation type="submission" date="2020-07" db="EMBL/GenBank/DDBJ databases">
        <title>Halosimplex pelagicum sp. nov. and Halosimplex rubrum sp. nov., isolated from salted brown alga Laminaria, and emended description of the genus Halosimplex.</title>
        <authorList>
            <person name="Cui H."/>
        </authorList>
    </citation>
    <scope>NUCLEOTIDE SEQUENCE [LARGE SCALE GENOMIC DNA]</scope>
    <source>
        <strain evidence="8 9">R27</strain>
    </source>
</reference>
<keyword evidence="5" id="KW-0274">FAD</keyword>
<protein>
    <submittedName>
        <fullName evidence="8">SidA/IucD/PvdA family monooxygenase</fullName>
    </submittedName>
</protein>
<proteinExistence type="inferred from homology"/>
<evidence type="ECO:0000256" key="2">
    <source>
        <dbReference type="ARBA" id="ARBA00004924"/>
    </source>
</evidence>
<evidence type="ECO:0000256" key="6">
    <source>
        <dbReference type="ARBA" id="ARBA00022857"/>
    </source>
</evidence>
<dbReference type="Pfam" id="PF13434">
    <property type="entry name" value="Lys_Orn_oxgnase"/>
    <property type="match status" value="1"/>
</dbReference>
<keyword evidence="9" id="KW-1185">Reference proteome</keyword>
<keyword evidence="6" id="KW-0521">NADP</keyword>
<dbReference type="Proteomes" id="UP000509667">
    <property type="component" value="Chromosome"/>
</dbReference>
<evidence type="ECO:0000256" key="1">
    <source>
        <dbReference type="ARBA" id="ARBA00001974"/>
    </source>
</evidence>
<dbReference type="Gene3D" id="3.50.50.60">
    <property type="entry name" value="FAD/NAD(P)-binding domain"/>
    <property type="match status" value="1"/>
</dbReference>
<keyword evidence="8" id="KW-0503">Monooxygenase</keyword>
<evidence type="ECO:0000313" key="8">
    <source>
        <dbReference type="EMBL" id="QLH76768.1"/>
    </source>
</evidence>
<evidence type="ECO:0000256" key="4">
    <source>
        <dbReference type="ARBA" id="ARBA00022630"/>
    </source>
</evidence>